<dbReference type="Gene3D" id="3.30.360.10">
    <property type="entry name" value="Dihydrodipicolinate Reductase, domain 2"/>
    <property type="match status" value="1"/>
</dbReference>
<gene>
    <name evidence="5" type="ORF">DV711_02150</name>
</gene>
<sequence length="344" mass="37952">MKTIKTALVGYGFSAKTFHLPFLQTLEQFKVTAVSTSKPQGLDEAAPDAKAYQAAEAMIDRCDAELVIITAPNDAHFPLAKRALERGKHVVVDKPFVVRSQEGMTLIELAKQQGILLSVFHNRRWDGDFLTLKHLIASGRLGDIRVFNTQFDRFRPVVRQRWRELPGSGTGIWFDLGPHLVDQALQLFGMPEAVSARCPALRAGGEVTDYFHVQLHYPQLEAVLRSSPFCAGPNLRFELQGSCGSYRKFGLDPQESRLIAGLNPIEDDWAQETADAYGTLHTEEGSETIVTNCGGYQHYYHQLAGAIMGCAPNPVPAEEALAVMRIIEAAEISSRTGQMFAPPA</sequence>
<evidence type="ECO:0000313" key="6">
    <source>
        <dbReference type="Proteomes" id="UP000253769"/>
    </source>
</evidence>
<accession>A0A369WTE6</accession>
<dbReference type="PANTHER" id="PTHR43708">
    <property type="entry name" value="CONSERVED EXPRESSED OXIDOREDUCTASE (EUROFUNG)"/>
    <property type="match status" value="1"/>
</dbReference>
<dbReference type="Proteomes" id="UP000253769">
    <property type="component" value="Unassembled WGS sequence"/>
</dbReference>
<feature type="domain" description="Gfo/Idh/MocA-like oxidoreductase N-terminal" evidence="3">
    <location>
        <begin position="4"/>
        <end position="121"/>
    </location>
</feature>
<protein>
    <submittedName>
        <fullName evidence="5">Oxidoreductase</fullName>
    </submittedName>
</protein>
<proteinExistence type="inferred from homology"/>
<dbReference type="GO" id="GO:0016491">
    <property type="term" value="F:oxidoreductase activity"/>
    <property type="evidence" value="ECO:0007669"/>
    <property type="project" value="UniProtKB-KW"/>
</dbReference>
<evidence type="ECO:0000313" key="5">
    <source>
        <dbReference type="EMBL" id="RDE24413.1"/>
    </source>
</evidence>
<dbReference type="GO" id="GO:0000166">
    <property type="term" value="F:nucleotide binding"/>
    <property type="evidence" value="ECO:0007669"/>
    <property type="project" value="InterPro"/>
</dbReference>
<dbReference type="Pfam" id="PF02894">
    <property type="entry name" value="GFO_IDH_MocA_C"/>
    <property type="match status" value="1"/>
</dbReference>
<name>A0A369WTE6_9GAMM</name>
<evidence type="ECO:0000259" key="3">
    <source>
        <dbReference type="Pfam" id="PF01408"/>
    </source>
</evidence>
<dbReference type="RefSeq" id="WP_114694000.1">
    <property type="nucleotide sequence ID" value="NZ_QQOH01000001.1"/>
</dbReference>
<keyword evidence="2" id="KW-0560">Oxidoreductase</keyword>
<dbReference type="InterPro" id="IPR051317">
    <property type="entry name" value="Gfo/Idh/MocA_oxidoreduct"/>
</dbReference>
<feature type="domain" description="Gfo/Idh/MocA-like oxidoreductase C-terminal" evidence="4">
    <location>
        <begin position="133"/>
        <end position="338"/>
    </location>
</feature>
<dbReference type="EMBL" id="QQOH01000001">
    <property type="protein sequence ID" value="RDE24413.1"/>
    <property type="molecule type" value="Genomic_DNA"/>
</dbReference>
<organism evidence="5 6">
    <name type="scientific">Motiliproteus coralliicola</name>
    <dbReference type="NCBI Taxonomy" id="2283196"/>
    <lineage>
        <taxon>Bacteria</taxon>
        <taxon>Pseudomonadati</taxon>
        <taxon>Pseudomonadota</taxon>
        <taxon>Gammaproteobacteria</taxon>
        <taxon>Oceanospirillales</taxon>
        <taxon>Oceanospirillaceae</taxon>
        <taxon>Motiliproteus</taxon>
    </lineage>
</organism>
<evidence type="ECO:0000256" key="2">
    <source>
        <dbReference type="ARBA" id="ARBA00023002"/>
    </source>
</evidence>
<dbReference type="InterPro" id="IPR000683">
    <property type="entry name" value="Gfo/Idh/MocA-like_OxRdtase_N"/>
</dbReference>
<dbReference type="InterPro" id="IPR036291">
    <property type="entry name" value="NAD(P)-bd_dom_sf"/>
</dbReference>
<dbReference type="Pfam" id="PF01408">
    <property type="entry name" value="GFO_IDH_MocA"/>
    <property type="match status" value="1"/>
</dbReference>
<dbReference type="AlphaFoldDB" id="A0A369WTE6"/>
<comment type="caution">
    <text evidence="5">The sequence shown here is derived from an EMBL/GenBank/DDBJ whole genome shotgun (WGS) entry which is preliminary data.</text>
</comment>
<keyword evidence="6" id="KW-1185">Reference proteome</keyword>
<dbReference type="SUPFAM" id="SSF51735">
    <property type="entry name" value="NAD(P)-binding Rossmann-fold domains"/>
    <property type="match status" value="1"/>
</dbReference>
<dbReference type="OrthoDB" id="9774191at2"/>
<reference evidence="5 6" key="1">
    <citation type="submission" date="2018-07" db="EMBL/GenBank/DDBJ databases">
        <title>Motiliproteus coralliicola sp. nov., a bacterium isolated from Coral.</title>
        <authorList>
            <person name="Wang G."/>
        </authorList>
    </citation>
    <scope>NUCLEOTIDE SEQUENCE [LARGE SCALE GENOMIC DNA]</scope>
    <source>
        <strain evidence="5 6">C34</strain>
    </source>
</reference>
<dbReference type="Gene3D" id="3.40.50.720">
    <property type="entry name" value="NAD(P)-binding Rossmann-like Domain"/>
    <property type="match status" value="1"/>
</dbReference>
<dbReference type="NCBIfam" id="NF008607">
    <property type="entry name" value="PRK11579.1"/>
    <property type="match status" value="1"/>
</dbReference>
<evidence type="ECO:0000256" key="1">
    <source>
        <dbReference type="ARBA" id="ARBA00010928"/>
    </source>
</evidence>
<evidence type="ECO:0000259" key="4">
    <source>
        <dbReference type="Pfam" id="PF02894"/>
    </source>
</evidence>
<comment type="similarity">
    <text evidence="1">Belongs to the Gfo/Idh/MocA family.</text>
</comment>
<dbReference type="InterPro" id="IPR004104">
    <property type="entry name" value="Gfo/Idh/MocA-like_OxRdtase_C"/>
</dbReference>
<dbReference type="PANTHER" id="PTHR43708:SF5">
    <property type="entry name" value="CONSERVED EXPRESSED OXIDOREDUCTASE (EUROFUNG)-RELATED"/>
    <property type="match status" value="1"/>
</dbReference>